<gene>
    <name evidence="1" type="ORF">STRUR_0737</name>
</gene>
<reference evidence="1 2" key="1">
    <citation type="journal article" date="2014" name="Int. J. Syst. Evol. Microbiol.">
        <title>Phylogenomics and the dynamic genome evolution of the genus Streptococcus.</title>
        <authorList>
            <consortium name="The Broad Institute Genome Sequencing Platform"/>
            <person name="Richards V.P."/>
            <person name="Palmer S.R."/>
            <person name="Pavinski Bitar P.D."/>
            <person name="Qin X."/>
            <person name="Weinstock G.M."/>
            <person name="Highlander S.K."/>
            <person name="Town C.D."/>
            <person name="Burne R.A."/>
            <person name="Stanhope M.J."/>
        </authorList>
    </citation>
    <scope>NUCLEOTIDE SEQUENCE [LARGE SCALE GENOMIC DNA]</scope>
    <source>
        <strain evidence="1 2">2285-97</strain>
    </source>
</reference>
<dbReference type="STRING" id="764291.STRUR_0737"/>
<dbReference type="AlphaFoldDB" id="G5KE23"/>
<evidence type="ECO:0000313" key="1">
    <source>
        <dbReference type="EMBL" id="EHJ56451.1"/>
    </source>
</evidence>
<dbReference type="Proteomes" id="UP000005388">
    <property type="component" value="Unassembled WGS sequence"/>
</dbReference>
<sequence length="45" mass="5184">MKDLATEKTVESVLNAHRLYFDKVETYITSEKLYQTIYSITLLGG</sequence>
<evidence type="ECO:0000313" key="2">
    <source>
        <dbReference type="Proteomes" id="UP000005388"/>
    </source>
</evidence>
<keyword evidence="2" id="KW-1185">Reference proteome</keyword>
<proteinExistence type="predicted"/>
<protein>
    <submittedName>
        <fullName evidence="1">Uncharacterized protein</fullName>
    </submittedName>
</protein>
<dbReference type="EMBL" id="AEUZ02000001">
    <property type="protein sequence ID" value="EHJ56451.1"/>
    <property type="molecule type" value="Genomic_DNA"/>
</dbReference>
<organism evidence="1 2">
    <name type="scientific">Streptococcus urinalis 2285-97</name>
    <dbReference type="NCBI Taxonomy" id="764291"/>
    <lineage>
        <taxon>Bacteria</taxon>
        <taxon>Bacillati</taxon>
        <taxon>Bacillota</taxon>
        <taxon>Bacilli</taxon>
        <taxon>Lactobacillales</taxon>
        <taxon>Streptococcaceae</taxon>
        <taxon>Streptococcus</taxon>
    </lineage>
</organism>
<comment type="caution">
    <text evidence="1">The sequence shown here is derived from an EMBL/GenBank/DDBJ whole genome shotgun (WGS) entry which is preliminary data.</text>
</comment>
<name>G5KE23_9STRE</name>
<accession>G5KE23</accession>